<evidence type="ECO:0000256" key="6">
    <source>
        <dbReference type="RuleBase" id="RU368027"/>
    </source>
</evidence>
<comment type="subcellular location">
    <subcellularLocation>
        <location evidence="1 6">Nucleus</location>
        <location evidence="1 6">Nucleolus</location>
    </subcellularLocation>
</comment>
<organism evidence="9 10">
    <name type="scientific">Bursaphelenchus okinawaensis</name>
    <dbReference type="NCBI Taxonomy" id="465554"/>
    <lineage>
        <taxon>Eukaryota</taxon>
        <taxon>Metazoa</taxon>
        <taxon>Ecdysozoa</taxon>
        <taxon>Nematoda</taxon>
        <taxon>Chromadorea</taxon>
        <taxon>Rhabditida</taxon>
        <taxon>Tylenchina</taxon>
        <taxon>Tylenchomorpha</taxon>
        <taxon>Aphelenchoidea</taxon>
        <taxon>Aphelenchoididae</taxon>
        <taxon>Bursaphelenchus</taxon>
    </lineage>
</organism>
<feature type="region of interest" description="Disordered" evidence="8">
    <location>
        <begin position="1"/>
        <end position="39"/>
    </location>
</feature>
<evidence type="ECO:0000256" key="5">
    <source>
        <dbReference type="ARBA" id="ARBA00023242"/>
    </source>
</evidence>
<dbReference type="OrthoDB" id="448446at2759"/>
<keyword evidence="10" id="KW-1185">Reference proteome</keyword>
<name>A0A811L916_9BILA</name>
<feature type="coiled-coil region" evidence="7">
    <location>
        <begin position="160"/>
        <end position="187"/>
    </location>
</feature>
<evidence type="ECO:0000256" key="8">
    <source>
        <dbReference type="SAM" id="MobiDB-lite"/>
    </source>
</evidence>
<evidence type="ECO:0000256" key="2">
    <source>
        <dbReference type="ARBA" id="ARBA00009418"/>
    </source>
</evidence>
<evidence type="ECO:0000256" key="3">
    <source>
        <dbReference type="ARBA" id="ARBA00022517"/>
    </source>
</evidence>
<comment type="similarity">
    <text evidence="2 6">Belongs to the RRP36 family.</text>
</comment>
<keyword evidence="3 6" id="KW-0690">Ribosome biogenesis</keyword>
<evidence type="ECO:0000256" key="7">
    <source>
        <dbReference type="SAM" id="Coils"/>
    </source>
</evidence>
<evidence type="ECO:0000256" key="4">
    <source>
        <dbReference type="ARBA" id="ARBA00022552"/>
    </source>
</evidence>
<protein>
    <recommendedName>
        <fullName evidence="6">rRNA biogenesis protein RRP36</fullName>
    </recommendedName>
</protein>
<dbReference type="GO" id="GO:0000462">
    <property type="term" value="P:maturation of SSU-rRNA from tricistronic rRNA transcript (SSU-rRNA, 5.8S rRNA, LSU-rRNA)"/>
    <property type="evidence" value="ECO:0007669"/>
    <property type="project" value="TreeGrafter"/>
</dbReference>
<proteinExistence type="inferred from homology"/>
<feature type="compositionally biased region" description="Acidic residues" evidence="8">
    <location>
        <begin position="10"/>
        <end position="20"/>
    </location>
</feature>
<keyword evidence="4 6" id="KW-0698">rRNA processing</keyword>
<accession>A0A811L916</accession>
<reference evidence="9" key="1">
    <citation type="submission" date="2020-09" db="EMBL/GenBank/DDBJ databases">
        <authorList>
            <person name="Kikuchi T."/>
        </authorList>
    </citation>
    <scope>NUCLEOTIDE SEQUENCE</scope>
    <source>
        <strain evidence="9">SH1</strain>
    </source>
</reference>
<gene>
    <name evidence="9" type="ORF">BOKJ2_LOCUS10966</name>
</gene>
<dbReference type="EMBL" id="CAJFCW020000005">
    <property type="protein sequence ID" value="CAG9119749.1"/>
    <property type="molecule type" value="Genomic_DNA"/>
</dbReference>
<dbReference type="Proteomes" id="UP000783686">
    <property type="component" value="Unassembled WGS sequence"/>
</dbReference>
<dbReference type="InterPro" id="IPR009292">
    <property type="entry name" value="RRP36"/>
</dbReference>
<feature type="compositionally biased region" description="Polar residues" evidence="8">
    <location>
        <begin position="29"/>
        <end position="39"/>
    </location>
</feature>
<dbReference type="Proteomes" id="UP000614601">
    <property type="component" value="Unassembled WGS sequence"/>
</dbReference>
<comment type="function">
    <text evidence="6">Component of the 90S pre-ribosome involved in the maturation of rRNAs. Required for early cleavages of the pre-RNAs in the 40S ribosomal subunit maturation pathway.</text>
</comment>
<dbReference type="AlphaFoldDB" id="A0A811L916"/>
<evidence type="ECO:0000313" key="10">
    <source>
        <dbReference type="Proteomes" id="UP000614601"/>
    </source>
</evidence>
<dbReference type="GO" id="GO:0030686">
    <property type="term" value="C:90S preribosome"/>
    <property type="evidence" value="ECO:0007669"/>
    <property type="project" value="TreeGrafter"/>
</dbReference>
<dbReference type="EMBL" id="CAJFDH010000005">
    <property type="protein sequence ID" value="CAD5224212.1"/>
    <property type="molecule type" value="Genomic_DNA"/>
</dbReference>
<feature type="compositionally biased region" description="Acidic residues" evidence="8">
    <location>
        <begin position="71"/>
        <end position="80"/>
    </location>
</feature>
<keyword evidence="7" id="KW-0175">Coiled coil</keyword>
<evidence type="ECO:0000313" key="9">
    <source>
        <dbReference type="EMBL" id="CAD5224212.1"/>
    </source>
</evidence>
<comment type="caution">
    <text evidence="9">The sequence shown here is derived from an EMBL/GenBank/DDBJ whole genome shotgun (WGS) entry which is preliminary data.</text>
</comment>
<dbReference type="GO" id="GO:0005730">
    <property type="term" value="C:nucleolus"/>
    <property type="evidence" value="ECO:0007669"/>
    <property type="project" value="UniProtKB-SubCell"/>
</dbReference>
<keyword evidence="6" id="KW-0687">Ribonucleoprotein</keyword>
<evidence type="ECO:0000256" key="1">
    <source>
        <dbReference type="ARBA" id="ARBA00004604"/>
    </source>
</evidence>
<feature type="region of interest" description="Disordered" evidence="8">
    <location>
        <begin position="62"/>
        <end position="98"/>
    </location>
</feature>
<dbReference type="PANTHER" id="PTHR21738">
    <property type="entry name" value="RIBOSOMAL RNA PROCESSING PROTEIN 36 HOMOLOG"/>
    <property type="match status" value="1"/>
</dbReference>
<feature type="compositionally biased region" description="Basic and acidic residues" evidence="8">
    <location>
        <begin position="81"/>
        <end position="96"/>
    </location>
</feature>
<dbReference type="PANTHER" id="PTHR21738:SF0">
    <property type="entry name" value="RIBOSOMAL RNA PROCESSING PROTEIN 36 HOMOLOG"/>
    <property type="match status" value="1"/>
</dbReference>
<comment type="subunit">
    <text evidence="6">Associates with 90S and pre-40S pre-ribosomal particles.</text>
</comment>
<keyword evidence="5 6" id="KW-0539">Nucleus</keyword>
<dbReference type="Pfam" id="PF06102">
    <property type="entry name" value="RRP36"/>
    <property type="match status" value="1"/>
</dbReference>
<sequence length="249" mass="28921">MEAESHSDNDEYTSEEEEEHVAEPKSSTEDLLTQEISSMPLSKVRALKAKLGVKLFNKMYLNETAPKSENVEDSDDDAAPEEFKRDGKNRPREISTKKALKHNSIISTKRQKRYDPRFECGDFDEVRFSRDYGFINQMKRDEVSKMKKMLKKGEIGEAETSDVKEVIKVMENQIRTAEDKSDEIETRAELRKTNIDRLRSGKKPIFLNKNQLKTKVIEKRFDRLKKTGKAKTYVMKKKTKAFKKGVDVE</sequence>